<dbReference type="InterPro" id="IPR053033">
    <property type="entry name" value="Androglobin-like"/>
</dbReference>
<dbReference type="CDD" id="cd22307">
    <property type="entry name" value="Adgb_C_mid-like"/>
    <property type="match status" value="1"/>
</dbReference>
<accession>A0A9Y4TYI7</accession>
<dbReference type="Pfam" id="PF22068">
    <property type="entry name" value="Androglobin_II"/>
    <property type="match status" value="1"/>
</dbReference>
<evidence type="ECO:0000256" key="1">
    <source>
        <dbReference type="ARBA" id="ARBA00008705"/>
    </source>
</evidence>
<dbReference type="GO" id="GO:0004198">
    <property type="term" value="F:calcium-dependent cysteine-type endopeptidase activity"/>
    <property type="evidence" value="ECO:0007669"/>
    <property type="project" value="InterPro"/>
</dbReference>
<sequence>MPKTQAKAEKSSSSKKSLSDRQTKATSLEATSSKSLEGVGSCRSPIWPEWNDAEVAEEKWGSRNGPKDRKRKESSKTPFFEDPEGKISLPPSLKVHTWKRPGEFIIDKDITVVNNQMTFDLVFPNDHLLRSELMRWIISEIYIVWTLSKSASTEQDDWRPWEHIYSLCEVEKGHVPLYNSYGKYVVRLYWMGCWRKITVDDFMPFDEDNNLLLPASTCQSELWPMLLAKALIKVANTELVSEVCDEIGEFSVIHALTSWIPEISTIRPMYTKRIWDFLHGTIPEFTHLDESLPETTPETADPATGRDSTLRDDGNQLPEIEKSGPEVVVCASYYPFQLRNYYLRFGLITNSSECLRRHGLISLHNHIVLLTRTRACQLEAPPKPPPVPQWKVIRQREEIVVTAEPKKIPLSKPEQFIEVASPFLSDRVKSSGGALPELCAKQDASGKCSYGSPLVSITEEGEAECRGGPEPDAAERTASSPNSADKIQVTAEDKKKDDDDISNDMPQTAIAVRVAEESSAVVSPILQKTWVDLDDFAKCFQLLWVFHKPQVYPHHIQKSYFKSTILPETTGGVNCAGSPTSGSLAVASPECLEVRDCYYLYVDSLQPSQILISFTVLLLWGDTAKEKKDMSAAQRLAGLSALPYCWTSVRSELPVLTIKTTSSMAAVLSLPPGRHVLRVHTSAPLGYHVHLCSKTPFIFGDEETVMSHLGNKDSARFTEQASSIFRALCRLVTSFGDEQEQAALRKSLEEAHCPQNISTALEKWEHYKVFNSAVYHMLCEALGRKLTADERLAVQALTADPSVAAHDPKEYSPALDADLKPPEIWRDRQPTDKELKAVPVLQAGFKGQLEQEVLNASKPGTKENLTASKILLEMWPKIESDADRHAAFLLRYIIENSEGKAELYPCQQDESARITFADYSVSVQDTSNSWLLIFREVFLVPEEMLLVPQVHSTIPNCWLHVINNDTGEEVDTIGREVVPHVYQPNKLGFTFVAESITPELTPAGATWRMRLIGLKEPLPKLSHETRPNTFSVKKVQDYYVPNDKNLICRYRVQVTSDTLGTIQFQTSKPDVFIRLSVLDQEKEVECRTGQGHVTIPVFYFLANTDPGCTDEKNQKGSPTQDAPQHRNGAHSTVGKSDSSSDQLQPPTETMVSPTTGHKHMVQAEVLHKSWDLDESQLAFVHMLKELEKNEMRVHKPEDSKPSSTSDTPSRGGRKHSKKPAANSKSGSRKEM</sequence>
<dbReference type="PROSITE" id="PS52042">
    <property type="entry name" value="GLOBIN_CP_ADGB"/>
    <property type="match status" value="1"/>
</dbReference>
<comment type="caution">
    <text evidence="5">Lacks conserved residue(s) required for the propagation of feature annotation.</text>
</comment>
<dbReference type="GO" id="GO:0046872">
    <property type="term" value="F:metal ion binding"/>
    <property type="evidence" value="ECO:0007669"/>
    <property type="project" value="UniProtKB-KW"/>
</dbReference>
<evidence type="ECO:0000256" key="5">
    <source>
        <dbReference type="PROSITE-ProRule" id="PRU00239"/>
    </source>
</evidence>
<dbReference type="InterPro" id="IPR054094">
    <property type="entry name" value="Androglobin_IV"/>
</dbReference>
<gene>
    <name evidence="10" type="primary">LOC103370679</name>
</gene>
<dbReference type="PANTHER" id="PTHR46298:SF1">
    <property type="entry name" value="ANDROGLOBIN"/>
    <property type="match status" value="1"/>
</dbReference>
<dbReference type="GO" id="GO:0020037">
    <property type="term" value="F:heme binding"/>
    <property type="evidence" value="ECO:0007669"/>
    <property type="project" value="InterPro"/>
</dbReference>
<dbReference type="SUPFAM" id="SSF46458">
    <property type="entry name" value="Globin-like"/>
    <property type="match status" value="1"/>
</dbReference>
<dbReference type="Pfam" id="PF00648">
    <property type="entry name" value="Peptidase_C2"/>
    <property type="match status" value="1"/>
</dbReference>
<feature type="region of interest" description="Disordered" evidence="6">
    <location>
        <begin position="461"/>
        <end position="503"/>
    </location>
</feature>
<feature type="domain" description="Calpain catalytic" evidence="7">
    <location>
        <begin position="98"/>
        <end position="234"/>
    </location>
</feature>
<dbReference type="InterPro" id="IPR038765">
    <property type="entry name" value="Papain-like_cys_pep_sf"/>
</dbReference>
<feature type="compositionally biased region" description="Basic and acidic residues" evidence="6">
    <location>
        <begin position="56"/>
        <end position="67"/>
    </location>
</feature>
<dbReference type="InterPro" id="IPR000971">
    <property type="entry name" value="Globin"/>
</dbReference>
<name>A0A9Y4TYI7_9TELE</name>
<comment type="similarity">
    <text evidence="1">Belongs to the globin family.</text>
</comment>
<feature type="region of interest" description="Disordered" evidence="6">
    <location>
        <begin position="1190"/>
        <end position="1231"/>
    </location>
</feature>
<dbReference type="InterPro" id="IPR054095">
    <property type="entry name" value="Androglobin_V"/>
</dbReference>
<dbReference type="InterPro" id="IPR001300">
    <property type="entry name" value="Peptidase_C2_calpain_cat"/>
</dbReference>
<feature type="region of interest" description="Disordered" evidence="6">
    <location>
        <begin position="1"/>
        <end position="85"/>
    </location>
</feature>
<keyword evidence="3" id="KW-0479">Metal-binding</keyword>
<evidence type="ECO:0000256" key="3">
    <source>
        <dbReference type="ARBA" id="ARBA00022723"/>
    </source>
</evidence>
<keyword evidence="4" id="KW-0408">Iron</keyword>
<keyword evidence="2" id="KW-0349">Heme</keyword>
<feature type="compositionally biased region" description="Low complexity" evidence="6">
    <location>
        <begin position="293"/>
        <end position="303"/>
    </location>
</feature>
<evidence type="ECO:0000259" key="7">
    <source>
        <dbReference type="PROSITE" id="PS50203"/>
    </source>
</evidence>
<evidence type="ECO:0000313" key="9">
    <source>
        <dbReference type="Proteomes" id="UP000694891"/>
    </source>
</evidence>
<protein>
    <submittedName>
        <fullName evidence="10">Androglobin</fullName>
    </submittedName>
</protein>
<feature type="compositionally biased region" description="Polar residues" evidence="6">
    <location>
        <begin position="1129"/>
        <end position="1155"/>
    </location>
</feature>
<dbReference type="Pfam" id="PF22069">
    <property type="entry name" value="Androglobin_IV"/>
    <property type="match status" value="1"/>
</dbReference>
<reference evidence="10" key="1">
    <citation type="submission" date="2025-08" db="UniProtKB">
        <authorList>
            <consortium name="RefSeq"/>
        </authorList>
    </citation>
    <scope>IDENTIFICATION</scope>
</reference>
<dbReference type="AlphaFoldDB" id="A0A9Y4TYI7"/>
<dbReference type="SUPFAM" id="SSF54001">
    <property type="entry name" value="Cysteine proteinases"/>
    <property type="match status" value="1"/>
</dbReference>
<evidence type="ECO:0000256" key="4">
    <source>
        <dbReference type="ARBA" id="ARBA00023004"/>
    </source>
</evidence>
<dbReference type="InterPro" id="IPR057249">
    <property type="entry name" value="Globin_CP_ADGB"/>
</dbReference>
<feature type="compositionally biased region" description="Polar residues" evidence="6">
    <location>
        <begin position="24"/>
        <end position="35"/>
    </location>
</feature>
<dbReference type="InterPro" id="IPR054093">
    <property type="entry name" value="Androglobin_II"/>
</dbReference>
<keyword evidence="9" id="KW-1185">Reference proteome</keyword>
<evidence type="ECO:0000259" key="8">
    <source>
        <dbReference type="PROSITE" id="PS52042"/>
    </source>
</evidence>
<dbReference type="InterPro" id="IPR012292">
    <property type="entry name" value="Globin/Proto"/>
</dbReference>
<dbReference type="Pfam" id="PF00042">
    <property type="entry name" value="Globin"/>
    <property type="match status" value="1"/>
</dbReference>
<dbReference type="GeneID" id="103370679"/>
<feature type="compositionally biased region" description="Basic and acidic residues" evidence="6">
    <location>
        <begin position="1190"/>
        <end position="1200"/>
    </location>
</feature>
<evidence type="ECO:0000256" key="2">
    <source>
        <dbReference type="ARBA" id="ARBA00022617"/>
    </source>
</evidence>
<feature type="compositionally biased region" description="Basic and acidic residues" evidence="6">
    <location>
        <begin position="1"/>
        <end position="23"/>
    </location>
</feature>
<dbReference type="PROSITE" id="PS50203">
    <property type="entry name" value="CALPAIN_CAT"/>
    <property type="match status" value="1"/>
</dbReference>
<evidence type="ECO:0000313" key="10">
    <source>
        <dbReference type="RefSeq" id="XP_008298030.1"/>
    </source>
</evidence>
<feature type="region of interest" description="Disordered" evidence="6">
    <location>
        <begin position="1109"/>
        <end position="1156"/>
    </location>
</feature>
<dbReference type="Pfam" id="PF22070">
    <property type="entry name" value="Androglobin_V"/>
    <property type="match status" value="1"/>
</dbReference>
<dbReference type="Gene3D" id="1.10.490.10">
    <property type="entry name" value="Globins"/>
    <property type="match status" value="1"/>
</dbReference>
<dbReference type="RefSeq" id="XP_008298030.1">
    <property type="nucleotide sequence ID" value="XM_008299808.1"/>
</dbReference>
<dbReference type="InterPro" id="IPR009050">
    <property type="entry name" value="Globin-like_sf"/>
</dbReference>
<proteinExistence type="inferred from homology"/>
<feature type="domain" description="Globin" evidence="8">
    <location>
        <begin position="690"/>
        <end position="896"/>
    </location>
</feature>
<dbReference type="GO" id="GO:0006508">
    <property type="term" value="P:proteolysis"/>
    <property type="evidence" value="ECO:0007669"/>
    <property type="project" value="InterPro"/>
</dbReference>
<organism evidence="9 10">
    <name type="scientific">Stegastes partitus</name>
    <name type="common">bicolor damselfish</name>
    <dbReference type="NCBI Taxonomy" id="144197"/>
    <lineage>
        <taxon>Eukaryota</taxon>
        <taxon>Metazoa</taxon>
        <taxon>Chordata</taxon>
        <taxon>Craniata</taxon>
        <taxon>Vertebrata</taxon>
        <taxon>Euteleostomi</taxon>
        <taxon>Actinopterygii</taxon>
        <taxon>Neopterygii</taxon>
        <taxon>Teleostei</taxon>
        <taxon>Neoteleostei</taxon>
        <taxon>Acanthomorphata</taxon>
        <taxon>Ovalentaria</taxon>
        <taxon>Pomacentridae</taxon>
        <taxon>Stegastes</taxon>
    </lineage>
</organism>
<feature type="region of interest" description="Disordered" evidence="6">
    <location>
        <begin position="289"/>
        <end position="318"/>
    </location>
</feature>
<feature type="non-terminal residue" evidence="10">
    <location>
        <position position="1231"/>
    </location>
</feature>
<evidence type="ECO:0000256" key="6">
    <source>
        <dbReference type="SAM" id="MobiDB-lite"/>
    </source>
</evidence>
<feature type="compositionally biased region" description="Basic and acidic residues" evidence="6">
    <location>
        <begin position="308"/>
        <end position="318"/>
    </location>
</feature>
<dbReference type="Proteomes" id="UP000694891">
    <property type="component" value="Unplaced"/>
</dbReference>
<dbReference type="GO" id="GO:0019825">
    <property type="term" value="F:oxygen binding"/>
    <property type="evidence" value="ECO:0007669"/>
    <property type="project" value="InterPro"/>
</dbReference>
<dbReference type="PANTHER" id="PTHR46298">
    <property type="entry name" value="ANDROGLOBIN"/>
    <property type="match status" value="1"/>
</dbReference>
<feature type="compositionally biased region" description="Basic and acidic residues" evidence="6">
    <location>
        <begin position="463"/>
        <end position="475"/>
    </location>
</feature>